<evidence type="ECO:0000256" key="1">
    <source>
        <dbReference type="ARBA" id="ARBA00022679"/>
    </source>
</evidence>
<accession>A0A412GC87</accession>
<dbReference type="GO" id="GO:0008654">
    <property type="term" value="P:phospholipid biosynthetic process"/>
    <property type="evidence" value="ECO:0007669"/>
    <property type="project" value="InterPro"/>
</dbReference>
<dbReference type="PROSITE" id="PS00379">
    <property type="entry name" value="CDP_ALCOHOL_P_TRANSF"/>
    <property type="match status" value="1"/>
</dbReference>
<comment type="caution">
    <text evidence="4">The sequence shown here is derived from an EMBL/GenBank/DDBJ whole genome shotgun (WGS) entry which is preliminary data.</text>
</comment>
<gene>
    <name evidence="4" type="ORF">DWY20_12765</name>
</gene>
<keyword evidence="3" id="KW-0472">Membrane</keyword>
<proteinExistence type="inferred from homology"/>
<name>A0A412GC87_9BACT</name>
<dbReference type="EMBL" id="QRUU01000070">
    <property type="protein sequence ID" value="RGR92406.1"/>
    <property type="molecule type" value="Genomic_DNA"/>
</dbReference>
<feature type="transmembrane region" description="Helical" evidence="3">
    <location>
        <begin position="194"/>
        <end position="217"/>
    </location>
</feature>
<reference evidence="4 5" key="1">
    <citation type="submission" date="2018-08" db="EMBL/GenBank/DDBJ databases">
        <title>A genome reference for cultivated species of the human gut microbiota.</title>
        <authorList>
            <person name="Zou Y."/>
            <person name="Xue W."/>
            <person name="Luo G."/>
        </authorList>
    </citation>
    <scope>NUCLEOTIDE SEQUENCE [LARGE SCALE GENOMIC DNA]</scope>
    <source>
        <strain evidence="4 5">AF24-2</strain>
    </source>
</reference>
<evidence type="ECO:0000256" key="3">
    <source>
        <dbReference type="SAM" id="Phobius"/>
    </source>
</evidence>
<sequence>MEIKKQAKKLRDSLQQLIYKIINPLVHGMIKIGITPNLVTTIGFLGNLAGACILVYAGINQDMNHYSLIGWAGGVILLSSLFDMMDGQVARIGGMSSTFGAMYDSVLDRYSELVTLGGICFCLIGHDYLLGAIITFAALVGSLMVSYVRARTEGLGLECKIGFMQRPERVVLTSLGLLICGIVATQNPDLSFDPMLILIVPMGFIAIFANITAFARIEYSRRQLMKK</sequence>
<evidence type="ECO:0000313" key="4">
    <source>
        <dbReference type="EMBL" id="RGR92406.1"/>
    </source>
</evidence>
<dbReference type="RefSeq" id="WP_118485135.1">
    <property type="nucleotide sequence ID" value="NZ_CAUELD010000167.1"/>
</dbReference>
<dbReference type="InterPro" id="IPR048254">
    <property type="entry name" value="CDP_ALCOHOL_P_TRANSF_CS"/>
</dbReference>
<dbReference type="InterPro" id="IPR043130">
    <property type="entry name" value="CDP-OH_PTrfase_TM_dom"/>
</dbReference>
<dbReference type="InterPro" id="IPR000462">
    <property type="entry name" value="CDP-OH_P_trans"/>
</dbReference>
<feature type="transmembrane region" description="Helical" evidence="3">
    <location>
        <begin position="170"/>
        <end position="188"/>
    </location>
</feature>
<keyword evidence="3" id="KW-0812">Transmembrane</keyword>
<evidence type="ECO:0000256" key="2">
    <source>
        <dbReference type="RuleBase" id="RU003750"/>
    </source>
</evidence>
<dbReference type="GO" id="GO:0016780">
    <property type="term" value="F:phosphotransferase activity, for other substituted phosphate groups"/>
    <property type="evidence" value="ECO:0007669"/>
    <property type="project" value="InterPro"/>
</dbReference>
<keyword evidence="5" id="KW-1185">Reference proteome</keyword>
<dbReference type="Gene3D" id="1.20.120.1760">
    <property type="match status" value="1"/>
</dbReference>
<dbReference type="AlphaFoldDB" id="A0A412GC87"/>
<comment type="similarity">
    <text evidence="2">Belongs to the CDP-alcohol phosphatidyltransferase class-I family.</text>
</comment>
<keyword evidence="1 2" id="KW-0808">Transferase</keyword>
<dbReference type="Pfam" id="PF01066">
    <property type="entry name" value="CDP-OH_P_transf"/>
    <property type="match status" value="1"/>
</dbReference>
<protein>
    <submittedName>
        <fullName evidence="4">CDP-alcohol phosphatidyltransferase family protein</fullName>
    </submittedName>
</protein>
<feature type="transmembrane region" description="Helical" evidence="3">
    <location>
        <begin position="38"/>
        <end position="59"/>
    </location>
</feature>
<organism evidence="4 5">
    <name type="scientific">Phocaeicola coprocola</name>
    <dbReference type="NCBI Taxonomy" id="310298"/>
    <lineage>
        <taxon>Bacteria</taxon>
        <taxon>Pseudomonadati</taxon>
        <taxon>Bacteroidota</taxon>
        <taxon>Bacteroidia</taxon>
        <taxon>Bacteroidales</taxon>
        <taxon>Bacteroidaceae</taxon>
        <taxon>Phocaeicola</taxon>
    </lineage>
</organism>
<evidence type="ECO:0000313" key="5">
    <source>
        <dbReference type="Proteomes" id="UP000285864"/>
    </source>
</evidence>
<dbReference type="GO" id="GO:0016020">
    <property type="term" value="C:membrane"/>
    <property type="evidence" value="ECO:0007669"/>
    <property type="project" value="InterPro"/>
</dbReference>
<keyword evidence="3" id="KW-1133">Transmembrane helix</keyword>
<feature type="transmembrane region" description="Helical" evidence="3">
    <location>
        <begin position="132"/>
        <end position="150"/>
    </location>
</feature>
<dbReference type="Proteomes" id="UP000285864">
    <property type="component" value="Unassembled WGS sequence"/>
</dbReference>